<feature type="compositionally biased region" description="Low complexity" evidence="7">
    <location>
        <begin position="210"/>
        <end position="220"/>
    </location>
</feature>
<feature type="transmembrane region" description="Helical" evidence="8">
    <location>
        <begin position="178"/>
        <end position="196"/>
    </location>
</feature>
<dbReference type="Proteomes" id="UP000247810">
    <property type="component" value="Unassembled WGS sequence"/>
</dbReference>
<feature type="transmembrane region" description="Helical" evidence="8">
    <location>
        <begin position="255"/>
        <end position="275"/>
    </location>
</feature>
<feature type="transmembrane region" description="Helical" evidence="8">
    <location>
        <begin position="56"/>
        <end position="78"/>
    </location>
</feature>
<evidence type="ECO:0000256" key="3">
    <source>
        <dbReference type="ARBA" id="ARBA00022448"/>
    </source>
</evidence>
<dbReference type="GO" id="GO:0016020">
    <property type="term" value="C:membrane"/>
    <property type="evidence" value="ECO:0007669"/>
    <property type="project" value="UniProtKB-SubCell"/>
</dbReference>
<dbReference type="EMBL" id="KZ826046">
    <property type="protein sequence ID" value="PYH89136.1"/>
    <property type="molecule type" value="Genomic_DNA"/>
</dbReference>
<evidence type="ECO:0000313" key="10">
    <source>
        <dbReference type="EMBL" id="PYH89136.1"/>
    </source>
</evidence>
<dbReference type="InterPro" id="IPR001958">
    <property type="entry name" value="Tet-R_TetA/multi-R_MdtG-like"/>
</dbReference>
<dbReference type="GO" id="GO:0022857">
    <property type="term" value="F:transmembrane transporter activity"/>
    <property type="evidence" value="ECO:0007669"/>
    <property type="project" value="InterPro"/>
</dbReference>
<dbReference type="CDD" id="cd17325">
    <property type="entry name" value="MFS_MdtG_SLC18_like"/>
    <property type="match status" value="1"/>
</dbReference>
<dbReference type="Gene3D" id="1.20.1250.20">
    <property type="entry name" value="MFS general substrate transporter like domains"/>
    <property type="match status" value="1"/>
</dbReference>
<accession>A0A319CV48</accession>
<dbReference type="STRING" id="1448320.A0A319CV48"/>
<keyword evidence="3" id="KW-0813">Transport</keyword>
<proteinExistence type="inferred from homology"/>
<dbReference type="PRINTS" id="PR01035">
    <property type="entry name" value="TCRTETA"/>
</dbReference>
<feature type="region of interest" description="Disordered" evidence="7">
    <location>
        <begin position="445"/>
        <end position="469"/>
    </location>
</feature>
<reference evidence="10 11" key="1">
    <citation type="submission" date="2018-02" db="EMBL/GenBank/DDBJ databases">
        <title>The genomes of Aspergillus section Nigri reveals drivers in fungal speciation.</title>
        <authorList>
            <consortium name="DOE Joint Genome Institute"/>
            <person name="Vesth T.C."/>
            <person name="Nybo J."/>
            <person name="Theobald S."/>
            <person name="Brandl J."/>
            <person name="Frisvad J.C."/>
            <person name="Nielsen K.F."/>
            <person name="Lyhne E.K."/>
            <person name="Kogle M.E."/>
            <person name="Kuo A."/>
            <person name="Riley R."/>
            <person name="Clum A."/>
            <person name="Nolan M."/>
            <person name="Lipzen A."/>
            <person name="Salamov A."/>
            <person name="Henrissat B."/>
            <person name="Wiebenga A."/>
            <person name="De vries R.P."/>
            <person name="Grigoriev I.V."/>
            <person name="Mortensen U.H."/>
            <person name="Andersen M.R."/>
            <person name="Baker S.E."/>
        </authorList>
    </citation>
    <scope>NUCLEOTIDE SEQUENCE [LARGE SCALE GENOMIC DNA]</scope>
    <source>
        <strain evidence="10 11">CBS 707.79</strain>
    </source>
</reference>
<feature type="transmembrane region" description="Helical" evidence="8">
    <location>
        <begin position="12"/>
        <end position="36"/>
    </location>
</feature>
<feature type="transmembrane region" description="Helical" evidence="8">
    <location>
        <begin position="114"/>
        <end position="135"/>
    </location>
</feature>
<keyword evidence="5 8" id="KW-1133">Transmembrane helix</keyword>
<dbReference type="SUPFAM" id="SSF103473">
    <property type="entry name" value="MFS general substrate transporter"/>
    <property type="match status" value="1"/>
</dbReference>
<feature type="transmembrane region" description="Helical" evidence="8">
    <location>
        <begin position="90"/>
        <end position="108"/>
    </location>
</feature>
<protein>
    <submittedName>
        <fullName evidence="10">MFS general substrate transporter</fullName>
    </submittedName>
</protein>
<keyword evidence="4 8" id="KW-0812">Transmembrane</keyword>
<evidence type="ECO:0000256" key="8">
    <source>
        <dbReference type="SAM" id="Phobius"/>
    </source>
</evidence>
<dbReference type="PROSITE" id="PS50850">
    <property type="entry name" value="MFS"/>
    <property type="match status" value="1"/>
</dbReference>
<comment type="subcellular location">
    <subcellularLocation>
        <location evidence="1">Membrane</location>
        <topology evidence="1">Multi-pass membrane protein</topology>
    </subcellularLocation>
</comment>
<evidence type="ECO:0000256" key="4">
    <source>
        <dbReference type="ARBA" id="ARBA00022692"/>
    </source>
</evidence>
<sequence length="469" mass="50276">MSHPPWLLKLRSSTAFIIATVWTSSFTDYFLYAMIVPVMPTALVDRANVPYDDREHWVSILLICEAAVAFVCCPIFGYLIDVAPTRQLPYLLGLILLGASMLLLSLAHTVGLFVVARLLQGGATAMVAVAGLALLTDSVSSTNLGQAIGYLGSAVALGFMLGPLLGGLVYRVAGYQPVFAMAFAIVAVDMVMRIAVIEKKVAKRWVSNEDSPSGDESQPQSQPPPDNSSDDTPKRREIPALFLLVQQPRILVSSWGLLVHGIIYAAFDATIPIFVESKFNWTPLGAGLTFLPSSLTALLEPYFGTLTDRLTPRPMATISFLLLPIPLCLLRLVTANTTPHIVLFLSLLTLTGLLMNMCIPALYLETQQVLDTMERRKPGVFGPRGAVAQAFGIQTMAQFLGLSLGPLAGVLEGRLGWGGVVTALGVVSGGTAVLMFLFMGRGGDVEGEREGEGERERLLGDGNRNAGGV</sequence>
<feature type="transmembrane region" description="Helical" evidence="8">
    <location>
        <begin position="315"/>
        <end position="335"/>
    </location>
</feature>
<gene>
    <name evidence="10" type="ORF">BO71DRAFT_337345</name>
</gene>
<keyword evidence="11" id="KW-1185">Reference proteome</keyword>
<feature type="region of interest" description="Disordered" evidence="7">
    <location>
        <begin position="207"/>
        <end position="233"/>
    </location>
</feature>
<feature type="domain" description="Major facilitator superfamily (MFS) profile" evidence="9">
    <location>
        <begin position="17"/>
        <end position="443"/>
    </location>
</feature>
<dbReference type="VEuPathDB" id="FungiDB:BO71DRAFT_337345"/>
<feature type="compositionally biased region" description="Basic and acidic residues" evidence="7">
    <location>
        <begin position="445"/>
        <end position="459"/>
    </location>
</feature>
<keyword evidence="6 8" id="KW-0472">Membrane</keyword>
<evidence type="ECO:0000256" key="5">
    <source>
        <dbReference type="ARBA" id="ARBA00022989"/>
    </source>
</evidence>
<feature type="transmembrane region" description="Helical" evidence="8">
    <location>
        <begin position="341"/>
        <end position="364"/>
    </location>
</feature>
<feature type="transmembrane region" description="Helical" evidence="8">
    <location>
        <begin position="415"/>
        <end position="439"/>
    </location>
</feature>
<dbReference type="PANTHER" id="PTHR23506">
    <property type="entry name" value="GH10249P"/>
    <property type="match status" value="1"/>
</dbReference>
<evidence type="ECO:0000256" key="2">
    <source>
        <dbReference type="ARBA" id="ARBA00006829"/>
    </source>
</evidence>
<comment type="similarity">
    <text evidence="2">Belongs to the major facilitator superfamily. Vesicular transporter family.</text>
</comment>
<feature type="transmembrane region" description="Helical" evidence="8">
    <location>
        <begin position="147"/>
        <end position="172"/>
    </location>
</feature>
<dbReference type="InterPro" id="IPR011701">
    <property type="entry name" value="MFS"/>
</dbReference>
<dbReference type="OrthoDB" id="5086884at2759"/>
<dbReference type="AlphaFoldDB" id="A0A319CV48"/>
<name>A0A319CV48_9EURO</name>
<dbReference type="InterPro" id="IPR036259">
    <property type="entry name" value="MFS_trans_sf"/>
</dbReference>
<organism evidence="10 11">
    <name type="scientific">Aspergillus ellipticus CBS 707.79</name>
    <dbReference type="NCBI Taxonomy" id="1448320"/>
    <lineage>
        <taxon>Eukaryota</taxon>
        <taxon>Fungi</taxon>
        <taxon>Dikarya</taxon>
        <taxon>Ascomycota</taxon>
        <taxon>Pezizomycotina</taxon>
        <taxon>Eurotiomycetes</taxon>
        <taxon>Eurotiomycetidae</taxon>
        <taxon>Eurotiales</taxon>
        <taxon>Aspergillaceae</taxon>
        <taxon>Aspergillus</taxon>
        <taxon>Aspergillus subgen. Circumdati</taxon>
    </lineage>
</organism>
<dbReference type="Pfam" id="PF07690">
    <property type="entry name" value="MFS_1"/>
    <property type="match status" value="1"/>
</dbReference>
<evidence type="ECO:0000259" key="9">
    <source>
        <dbReference type="PROSITE" id="PS50850"/>
    </source>
</evidence>
<dbReference type="InterPro" id="IPR050930">
    <property type="entry name" value="MFS_Vesicular_Transporter"/>
</dbReference>
<dbReference type="InterPro" id="IPR020846">
    <property type="entry name" value="MFS_dom"/>
</dbReference>
<feature type="transmembrane region" description="Helical" evidence="8">
    <location>
        <begin position="385"/>
        <end position="409"/>
    </location>
</feature>
<evidence type="ECO:0000256" key="7">
    <source>
        <dbReference type="SAM" id="MobiDB-lite"/>
    </source>
</evidence>
<dbReference type="PANTHER" id="PTHR23506:SF29">
    <property type="entry name" value="TRANSPORTER, PUTATIVE (AFU_ORTHOLOGUE AFUA_2G10530)-RELATED"/>
    <property type="match status" value="1"/>
</dbReference>
<evidence type="ECO:0000313" key="11">
    <source>
        <dbReference type="Proteomes" id="UP000247810"/>
    </source>
</evidence>
<evidence type="ECO:0000256" key="6">
    <source>
        <dbReference type="ARBA" id="ARBA00023136"/>
    </source>
</evidence>
<evidence type="ECO:0000256" key="1">
    <source>
        <dbReference type="ARBA" id="ARBA00004141"/>
    </source>
</evidence>